<dbReference type="Proteomes" id="UP000516380">
    <property type="component" value="Chromosome"/>
</dbReference>
<keyword evidence="3" id="KW-1185">Reference proteome</keyword>
<evidence type="ECO:0000313" key="2">
    <source>
        <dbReference type="EMBL" id="BCI90013.1"/>
    </source>
</evidence>
<proteinExistence type="inferred from homology"/>
<dbReference type="InterPro" id="IPR050545">
    <property type="entry name" value="Mycobact_MmpL"/>
</dbReference>
<gene>
    <name evidence="2" type="ORF">NIIDMKKI_52190</name>
</gene>
<sequence length="193" mass="20105">MLVVLPPLLALSGRRLFWPFIPEPDAGATLESGLWHSVAERVARRPALVAAATIAILALLATGLLGTRTGLSQTEQFRVKADSVTGFDIVDRHFPAGLASPTIVVAPAARVRQVQQAISATPGVVSATESGRSTTGLAKWSVVIDAPPASKKAFGIVAALRNSTVAASPARWWAAPMPKPSTSATRRHTTGGC</sequence>
<dbReference type="EMBL" id="AP023343">
    <property type="protein sequence ID" value="BCI90013.1"/>
    <property type="molecule type" value="Genomic_DNA"/>
</dbReference>
<organism evidence="2 3">
    <name type="scientific">Mycobacterium kansasii</name>
    <dbReference type="NCBI Taxonomy" id="1768"/>
    <lineage>
        <taxon>Bacteria</taxon>
        <taxon>Bacillati</taxon>
        <taxon>Actinomycetota</taxon>
        <taxon>Actinomycetes</taxon>
        <taxon>Mycobacteriales</taxon>
        <taxon>Mycobacteriaceae</taxon>
        <taxon>Mycobacterium</taxon>
    </lineage>
</organism>
<reference evidence="2 3" key="1">
    <citation type="submission" date="2020-07" db="EMBL/GenBank/DDBJ databases">
        <title>Mycobacterium kansasii (former subtype) with zoonotic potential isolated from diseased indoor pet cat, Japan.</title>
        <authorList>
            <person name="Fukano H."/>
            <person name="Terazono T."/>
            <person name="Hoshino Y."/>
        </authorList>
    </citation>
    <scope>NUCLEOTIDE SEQUENCE [LARGE SCALE GENOMIC DNA]</scope>
    <source>
        <strain evidence="2 3">Kuro-I</strain>
    </source>
</reference>
<evidence type="ECO:0000256" key="1">
    <source>
        <dbReference type="ARBA" id="ARBA00010157"/>
    </source>
</evidence>
<evidence type="ECO:0000313" key="3">
    <source>
        <dbReference type="Proteomes" id="UP000516380"/>
    </source>
</evidence>
<dbReference type="GO" id="GO:0005886">
    <property type="term" value="C:plasma membrane"/>
    <property type="evidence" value="ECO:0007669"/>
    <property type="project" value="TreeGrafter"/>
</dbReference>
<name>A0A7G1IIZ2_MYCKA</name>
<dbReference type="PANTHER" id="PTHR33406">
    <property type="entry name" value="MEMBRANE PROTEIN MJ1562-RELATED"/>
    <property type="match status" value="1"/>
</dbReference>
<evidence type="ECO:0008006" key="4">
    <source>
        <dbReference type="Google" id="ProtNLM"/>
    </source>
</evidence>
<dbReference type="PANTHER" id="PTHR33406:SF6">
    <property type="entry name" value="MEMBRANE PROTEIN YDGH-RELATED"/>
    <property type="match status" value="1"/>
</dbReference>
<comment type="similarity">
    <text evidence="1">Belongs to the resistance-nodulation-cell division (RND) (TC 2.A.6) family. MmpL subfamily.</text>
</comment>
<dbReference type="AlphaFoldDB" id="A0A7G1IIZ2"/>
<protein>
    <recommendedName>
        <fullName evidence="4">MMPL family protein</fullName>
    </recommendedName>
</protein>
<accession>A0A7G1IIZ2</accession>